<dbReference type="AlphaFoldDB" id="A0AA88I7F0"/>
<feature type="transmembrane region" description="Helical" evidence="2">
    <location>
        <begin position="111"/>
        <end position="132"/>
    </location>
</feature>
<gene>
    <name evidence="3" type="ORF">QYM36_006939</name>
</gene>
<keyword evidence="2" id="KW-0812">Transmembrane</keyword>
<feature type="transmembrane region" description="Helical" evidence="2">
    <location>
        <begin position="144"/>
        <end position="161"/>
    </location>
</feature>
<feature type="transmembrane region" description="Helical" evidence="2">
    <location>
        <begin position="173"/>
        <end position="190"/>
    </location>
</feature>
<dbReference type="InterPro" id="IPR021836">
    <property type="entry name" value="DUF3429"/>
</dbReference>
<dbReference type="EMBL" id="JAVRJZ010000011">
    <property type="protein sequence ID" value="KAK2716627.1"/>
    <property type="molecule type" value="Genomic_DNA"/>
</dbReference>
<keyword evidence="4" id="KW-1185">Reference proteome</keyword>
<feature type="region of interest" description="Disordered" evidence="1">
    <location>
        <begin position="74"/>
        <end position="96"/>
    </location>
</feature>
<keyword evidence="2" id="KW-1133">Transmembrane helix</keyword>
<dbReference type="Pfam" id="PF11911">
    <property type="entry name" value="DUF3429"/>
    <property type="match status" value="1"/>
</dbReference>
<name>A0AA88I7F0_ARTSF</name>
<evidence type="ECO:0000313" key="4">
    <source>
        <dbReference type="Proteomes" id="UP001187531"/>
    </source>
</evidence>
<evidence type="ECO:0000313" key="3">
    <source>
        <dbReference type="EMBL" id="KAK2716627.1"/>
    </source>
</evidence>
<dbReference type="PANTHER" id="PTHR15887:SF1">
    <property type="entry name" value="TRANSMEMBRANE PROTEIN 69"/>
    <property type="match status" value="1"/>
</dbReference>
<accession>A0AA88I7F0</accession>
<dbReference type="Proteomes" id="UP001187531">
    <property type="component" value="Unassembled WGS sequence"/>
</dbReference>
<sequence length="264" mass="29096">MREVNWVSLRHVESNLPTFTLKVRNGPVHHRKVSVEMPCVAGMFKAVTPIKTVATPLRKVYAHVISTSACHKRWSERSPNQPNIKKEESEKPGGRRPIMDIKALKEAPKPALWLGVGGLVPFVVPPVVMLLTGYYVPQVHESQVIYGATILSFLGGARWGVAVVKDSGLTPTWASLGFSVTPPLLAWLSLTLLPSIDVKTSMIILGLSLSLFNDIFTPGYAPWFKSLRVILTFVATFSLALANIAYEAVKEGRMLESDLKINQI</sequence>
<reference evidence="3" key="1">
    <citation type="submission" date="2023-07" db="EMBL/GenBank/DDBJ databases">
        <title>Chromosome-level genome assembly of Artemia franciscana.</title>
        <authorList>
            <person name="Jo E."/>
        </authorList>
    </citation>
    <scope>NUCLEOTIDE SEQUENCE</scope>
    <source>
        <tissue evidence="3">Whole body</tissue>
    </source>
</reference>
<evidence type="ECO:0000256" key="1">
    <source>
        <dbReference type="SAM" id="MobiDB-lite"/>
    </source>
</evidence>
<feature type="compositionally biased region" description="Basic and acidic residues" evidence="1">
    <location>
        <begin position="84"/>
        <end position="96"/>
    </location>
</feature>
<protein>
    <recommendedName>
        <fullName evidence="5">Transmembrane protein 69</fullName>
    </recommendedName>
</protein>
<evidence type="ECO:0000256" key="2">
    <source>
        <dbReference type="SAM" id="Phobius"/>
    </source>
</evidence>
<evidence type="ECO:0008006" key="5">
    <source>
        <dbReference type="Google" id="ProtNLM"/>
    </source>
</evidence>
<comment type="caution">
    <text evidence="3">The sequence shown here is derived from an EMBL/GenBank/DDBJ whole genome shotgun (WGS) entry which is preliminary data.</text>
</comment>
<feature type="transmembrane region" description="Helical" evidence="2">
    <location>
        <begin position="227"/>
        <end position="246"/>
    </location>
</feature>
<dbReference type="PANTHER" id="PTHR15887">
    <property type="entry name" value="TRANSMEMBRANE PROTEIN 69"/>
    <property type="match status" value="1"/>
</dbReference>
<proteinExistence type="predicted"/>
<keyword evidence="2" id="KW-0472">Membrane</keyword>
<organism evidence="3 4">
    <name type="scientific">Artemia franciscana</name>
    <name type="common">Brine shrimp</name>
    <name type="synonym">Artemia sanfranciscana</name>
    <dbReference type="NCBI Taxonomy" id="6661"/>
    <lineage>
        <taxon>Eukaryota</taxon>
        <taxon>Metazoa</taxon>
        <taxon>Ecdysozoa</taxon>
        <taxon>Arthropoda</taxon>
        <taxon>Crustacea</taxon>
        <taxon>Branchiopoda</taxon>
        <taxon>Anostraca</taxon>
        <taxon>Artemiidae</taxon>
        <taxon>Artemia</taxon>
    </lineage>
</organism>